<sequence>MKNRFLKVLAVLAAGSSLSAGASAQSNTAPQSSPCSGEEFRQLDFWVGDWHAEWDNGDGTTGFGENLITRDEYGDCVIYERFSTENFAGAPFRGMSVSTYHAPVGAWRQSWVDDSGGYFALVGGPGGENDDYDFMVENTRIVDSAPYRRMIWQDVTPDSFTWRWQGRASEDEAWADLWVILYTRADRE</sequence>
<feature type="chain" id="PRO_5045373153" description="DUF1579 domain-containing protein" evidence="1">
    <location>
        <begin position="25"/>
        <end position="188"/>
    </location>
</feature>
<feature type="signal peptide" evidence="1">
    <location>
        <begin position="1"/>
        <end position="24"/>
    </location>
</feature>
<dbReference type="RefSeq" id="WP_330198455.1">
    <property type="nucleotide sequence ID" value="NZ_JAZDRP010000003.1"/>
</dbReference>
<organism evidence="2 3">
    <name type="scientific">Hyphobacterium lacteum</name>
    <dbReference type="NCBI Taxonomy" id="3116575"/>
    <lineage>
        <taxon>Bacteria</taxon>
        <taxon>Pseudomonadati</taxon>
        <taxon>Pseudomonadota</taxon>
        <taxon>Alphaproteobacteria</taxon>
        <taxon>Maricaulales</taxon>
        <taxon>Maricaulaceae</taxon>
        <taxon>Hyphobacterium</taxon>
    </lineage>
</organism>
<evidence type="ECO:0000313" key="2">
    <source>
        <dbReference type="EMBL" id="MEE2525791.1"/>
    </source>
</evidence>
<evidence type="ECO:0000256" key="1">
    <source>
        <dbReference type="SAM" id="SignalP"/>
    </source>
</evidence>
<dbReference type="EMBL" id="JAZDRP010000003">
    <property type="protein sequence ID" value="MEE2525791.1"/>
    <property type="molecule type" value="Genomic_DNA"/>
</dbReference>
<accession>A0ABU7LPD9</accession>
<gene>
    <name evidence="2" type="ORF">V0U79_05385</name>
</gene>
<evidence type="ECO:0000313" key="3">
    <source>
        <dbReference type="Proteomes" id="UP001354971"/>
    </source>
</evidence>
<keyword evidence="3" id="KW-1185">Reference proteome</keyword>
<reference evidence="2 3" key="1">
    <citation type="submission" date="2024-01" db="EMBL/GenBank/DDBJ databases">
        <title>Hyphobacterium bacterium isolated from marine sediment.</title>
        <authorList>
            <person name="Zhao S."/>
        </authorList>
    </citation>
    <scope>NUCLEOTIDE SEQUENCE [LARGE SCALE GENOMIC DNA]</scope>
    <source>
        <strain evidence="3">HN65</strain>
    </source>
</reference>
<name>A0ABU7LPD9_9PROT</name>
<dbReference type="Proteomes" id="UP001354971">
    <property type="component" value="Unassembled WGS sequence"/>
</dbReference>
<protein>
    <recommendedName>
        <fullName evidence="4">DUF1579 domain-containing protein</fullName>
    </recommendedName>
</protein>
<proteinExistence type="predicted"/>
<comment type="caution">
    <text evidence="2">The sequence shown here is derived from an EMBL/GenBank/DDBJ whole genome shotgun (WGS) entry which is preliminary data.</text>
</comment>
<keyword evidence="1" id="KW-0732">Signal</keyword>
<evidence type="ECO:0008006" key="4">
    <source>
        <dbReference type="Google" id="ProtNLM"/>
    </source>
</evidence>